<evidence type="ECO:0008006" key="4">
    <source>
        <dbReference type="Google" id="ProtNLM"/>
    </source>
</evidence>
<evidence type="ECO:0000256" key="1">
    <source>
        <dbReference type="SAM" id="SignalP"/>
    </source>
</evidence>
<keyword evidence="1" id="KW-0732">Signal</keyword>
<gene>
    <name evidence="2" type="ORF">PMI13_01307</name>
</gene>
<dbReference type="PROSITE" id="PS51257">
    <property type="entry name" value="PROKAR_LIPOPROTEIN"/>
    <property type="match status" value="1"/>
</dbReference>
<dbReference type="RefSeq" id="WP_007841862.1">
    <property type="nucleotide sequence ID" value="NZ_AKJY01000018.1"/>
</dbReference>
<dbReference type="Proteomes" id="UP000007509">
    <property type="component" value="Unassembled WGS sequence"/>
</dbReference>
<reference evidence="2 3" key="1">
    <citation type="journal article" date="2012" name="J. Bacteriol.">
        <title>Twenty-one genome sequences from Pseudomonas species and 19 genome sequences from diverse bacteria isolated from the rhizosphere and endosphere of Populus deltoides.</title>
        <authorList>
            <person name="Brown S.D."/>
            <person name="Utturkar S.M."/>
            <person name="Klingeman D.M."/>
            <person name="Johnson C.M."/>
            <person name="Martin S.L."/>
            <person name="Land M.L."/>
            <person name="Lu T.Y."/>
            <person name="Schadt C.W."/>
            <person name="Doktycz M.J."/>
            <person name="Pelletier D.A."/>
        </authorList>
    </citation>
    <scope>NUCLEOTIDE SEQUENCE [LARGE SCALE GENOMIC DNA]</scope>
    <source>
        <strain evidence="2 3">CF314</strain>
    </source>
</reference>
<comment type="caution">
    <text evidence="2">The sequence shown here is derived from an EMBL/GenBank/DDBJ whole genome shotgun (WGS) entry which is preliminary data.</text>
</comment>
<keyword evidence="3" id="KW-1185">Reference proteome</keyword>
<dbReference type="OrthoDB" id="883394at2"/>
<dbReference type="AlphaFoldDB" id="J2K157"/>
<feature type="chain" id="PRO_5003749429" description="DUF3887 domain-containing protein" evidence="1">
    <location>
        <begin position="22"/>
        <end position="145"/>
    </location>
</feature>
<sequence>MKKIYLLIISFLLISCSFNQTFSNRESDKNDAEKISKKFYWELRYGANYDKIYSLFSNKFFEVTPKETLDKMNTISQNEIGPIIEYNLVKWETFVAKGTNPRSEYVLIYDVKREMGKTQETFSMRKENGIIKIVGYRINQDLLNK</sequence>
<feature type="signal peptide" evidence="1">
    <location>
        <begin position="1"/>
        <end position="21"/>
    </location>
</feature>
<organism evidence="2 3">
    <name type="scientific">Chryseobacterium populi</name>
    <dbReference type="NCBI Taxonomy" id="1144316"/>
    <lineage>
        <taxon>Bacteria</taxon>
        <taxon>Pseudomonadati</taxon>
        <taxon>Bacteroidota</taxon>
        <taxon>Flavobacteriia</taxon>
        <taxon>Flavobacteriales</taxon>
        <taxon>Weeksellaceae</taxon>
        <taxon>Chryseobacterium group</taxon>
        <taxon>Chryseobacterium</taxon>
    </lineage>
</organism>
<dbReference type="EMBL" id="AKJY01000018">
    <property type="protein sequence ID" value="EJL73880.1"/>
    <property type="molecule type" value="Genomic_DNA"/>
</dbReference>
<name>J2K157_9FLAO</name>
<dbReference type="PATRIC" id="fig|1144316.3.peg.1310"/>
<evidence type="ECO:0000313" key="3">
    <source>
        <dbReference type="Proteomes" id="UP000007509"/>
    </source>
</evidence>
<accession>J2K157</accession>
<protein>
    <recommendedName>
        <fullName evidence="4">DUF3887 domain-containing protein</fullName>
    </recommendedName>
</protein>
<proteinExistence type="predicted"/>
<evidence type="ECO:0000313" key="2">
    <source>
        <dbReference type="EMBL" id="EJL73880.1"/>
    </source>
</evidence>